<evidence type="ECO:0000313" key="2">
    <source>
        <dbReference type="EMBL" id="ASD26661.1"/>
    </source>
</evidence>
<dbReference type="EMBL" id="CP021995">
    <property type="protein sequence ID" value="ASD26661.1"/>
    <property type="molecule type" value="Genomic_DNA"/>
</dbReference>
<feature type="compositionally biased region" description="Low complexity" evidence="1">
    <location>
        <begin position="158"/>
        <end position="168"/>
    </location>
</feature>
<gene>
    <name evidence="2" type="ORF">CD943_07000</name>
</gene>
<accession>A0A1Z3LWU1</accession>
<reference evidence="2 3" key="1">
    <citation type="submission" date="2017-06" db="EMBL/GenBank/DDBJ databases">
        <title>Biodegradation of gentamicin by bacterial consortia AMQD4 in synthetic medium and raw gentamicin sewage.</title>
        <authorList>
            <person name="Chang H."/>
            <person name="Feng Y."/>
            <person name="Li Z."/>
            <person name="Xue J."/>
            <person name="Cheng D."/>
        </authorList>
    </citation>
    <scope>NUCLEOTIDE SEQUENCE [LARGE SCALE GENOMIC DNA]</scope>
    <source>
        <strain evidence="2 3">BZC3</strain>
    </source>
</reference>
<dbReference type="Proteomes" id="UP000197024">
    <property type="component" value="Chromosome"/>
</dbReference>
<feature type="region of interest" description="Disordered" evidence="1">
    <location>
        <begin position="152"/>
        <end position="181"/>
    </location>
</feature>
<reference evidence="2 3" key="2">
    <citation type="submission" date="2017-06" db="EMBL/GenBank/DDBJ databases">
        <authorList>
            <person name="Kim H.J."/>
            <person name="Triplett B.A."/>
        </authorList>
    </citation>
    <scope>NUCLEOTIDE SEQUENCE [LARGE SCALE GENOMIC DNA]</scope>
    <source>
        <strain evidence="2 3">BZC3</strain>
    </source>
</reference>
<protein>
    <submittedName>
        <fullName evidence="2">Uncharacterized protein</fullName>
    </submittedName>
</protein>
<dbReference type="AlphaFoldDB" id="A0A1Z3LWU1"/>
<evidence type="ECO:0000313" key="3">
    <source>
        <dbReference type="Proteomes" id="UP000197024"/>
    </source>
</evidence>
<evidence type="ECO:0000256" key="1">
    <source>
        <dbReference type="SAM" id="MobiDB-lite"/>
    </source>
</evidence>
<organism evidence="2 3">
    <name type="scientific">Brevundimonas diminuta</name>
    <name type="common">Pseudomonas diminuta</name>
    <dbReference type="NCBI Taxonomy" id="293"/>
    <lineage>
        <taxon>Bacteria</taxon>
        <taxon>Pseudomonadati</taxon>
        <taxon>Pseudomonadota</taxon>
        <taxon>Alphaproteobacteria</taxon>
        <taxon>Caulobacterales</taxon>
        <taxon>Caulobacteraceae</taxon>
        <taxon>Brevundimonas</taxon>
    </lineage>
</organism>
<name>A0A1Z3LWU1_BREDI</name>
<proteinExistence type="predicted"/>
<sequence length="181" mass="19670">MQTSKDTVWIGEPTPGDALFFPSLEFIQTPCALGVLARGNPLDRGAPFVQMFVFRDVQVFSAFDETLYWSHAETADRPRHLLSRVETSPLRDAVMKLRGGGGCADHWTVHHFVICGGDFCGEVLASPHFESAVFKTEAHARAALGQMTTFNAPVVGSSPRRGPVAGRAPPGPPSSGRRPRR</sequence>